<dbReference type="AlphaFoldDB" id="A0A8X6ICB5"/>
<keyword evidence="2" id="KW-1185">Reference proteome</keyword>
<organism evidence="1 2">
    <name type="scientific">Nephila pilipes</name>
    <name type="common">Giant wood spider</name>
    <name type="synonym">Nephila maculata</name>
    <dbReference type="NCBI Taxonomy" id="299642"/>
    <lineage>
        <taxon>Eukaryota</taxon>
        <taxon>Metazoa</taxon>
        <taxon>Ecdysozoa</taxon>
        <taxon>Arthropoda</taxon>
        <taxon>Chelicerata</taxon>
        <taxon>Arachnida</taxon>
        <taxon>Araneae</taxon>
        <taxon>Araneomorphae</taxon>
        <taxon>Entelegynae</taxon>
        <taxon>Araneoidea</taxon>
        <taxon>Nephilidae</taxon>
        <taxon>Nephila</taxon>
    </lineage>
</organism>
<name>A0A8X6ICB5_NEPPI</name>
<evidence type="ECO:0000313" key="1">
    <source>
        <dbReference type="EMBL" id="GFS40138.1"/>
    </source>
</evidence>
<comment type="caution">
    <text evidence="1">The sequence shown here is derived from an EMBL/GenBank/DDBJ whole genome shotgun (WGS) entry which is preliminary data.</text>
</comment>
<proteinExistence type="predicted"/>
<accession>A0A8X6ICB5</accession>
<protein>
    <submittedName>
        <fullName evidence="1">Uncharacterized protein</fullName>
    </submittedName>
</protein>
<gene>
    <name evidence="1" type="ORF">NPIL_350421</name>
</gene>
<evidence type="ECO:0000313" key="2">
    <source>
        <dbReference type="Proteomes" id="UP000887013"/>
    </source>
</evidence>
<dbReference type="EMBL" id="BMAW01089484">
    <property type="protein sequence ID" value="GFS40138.1"/>
    <property type="molecule type" value="Genomic_DNA"/>
</dbReference>
<reference evidence="1" key="1">
    <citation type="submission" date="2020-08" db="EMBL/GenBank/DDBJ databases">
        <title>Multicomponent nature underlies the extraordinary mechanical properties of spider dragline silk.</title>
        <authorList>
            <person name="Kono N."/>
            <person name="Nakamura H."/>
            <person name="Mori M."/>
            <person name="Yoshida Y."/>
            <person name="Ohtoshi R."/>
            <person name="Malay A.D."/>
            <person name="Moran D.A.P."/>
            <person name="Tomita M."/>
            <person name="Numata K."/>
            <person name="Arakawa K."/>
        </authorList>
    </citation>
    <scope>NUCLEOTIDE SEQUENCE</scope>
</reference>
<sequence length="86" mass="9584">MSKEFILLPGTNGWKDLFIVEGCEVTLSGSKDRRKSALQLIDKKFLTISVFKCVTTDSPKHLCLESKRGTSNQSLLPRNNSRQANG</sequence>
<dbReference type="Proteomes" id="UP000887013">
    <property type="component" value="Unassembled WGS sequence"/>
</dbReference>